<evidence type="ECO:0000313" key="5">
    <source>
        <dbReference type="EMBL" id="ACY16813.1"/>
    </source>
</evidence>
<dbReference type="PANTHER" id="PTHR46796">
    <property type="entry name" value="HTH-TYPE TRANSCRIPTIONAL ACTIVATOR RHAS-RELATED"/>
    <property type="match status" value="1"/>
</dbReference>
<organism evidence="5 6">
    <name type="scientific">Haliangium ochraceum (strain DSM 14365 / JCM 11303 / SMP-2)</name>
    <dbReference type="NCBI Taxonomy" id="502025"/>
    <lineage>
        <taxon>Bacteria</taxon>
        <taxon>Pseudomonadati</taxon>
        <taxon>Myxococcota</taxon>
        <taxon>Polyangia</taxon>
        <taxon>Haliangiales</taxon>
        <taxon>Kofleriaceae</taxon>
        <taxon>Haliangium</taxon>
    </lineage>
</organism>
<dbReference type="SMART" id="SM00342">
    <property type="entry name" value="HTH_ARAC"/>
    <property type="match status" value="1"/>
</dbReference>
<dbReference type="Pfam" id="PF12833">
    <property type="entry name" value="HTH_18"/>
    <property type="match status" value="1"/>
</dbReference>
<evidence type="ECO:0000256" key="2">
    <source>
        <dbReference type="ARBA" id="ARBA00023125"/>
    </source>
</evidence>
<gene>
    <name evidence="5" type="ordered locus">Hoch_4318</name>
</gene>
<name>D0LMA7_HALO1</name>
<dbReference type="AlphaFoldDB" id="D0LMA7"/>
<dbReference type="HOGENOM" id="CLU_066193_3_1_7"/>
<keyword evidence="3" id="KW-0804">Transcription</keyword>
<protein>
    <submittedName>
        <fullName evidence="5">Transcriptional regulator, AraC family</fullName>
    </submittedName>
</protein>
<dbReference type="eggNOG" id="COG2207">
    <property type="taxonomic scope" value="Bacteria"/>
</dbReference>
<evidence type="ECO:0000256" key="3">
    <source>
        <dbReference type="ARBA" id="ARBA00023163"/>
    </source>
</evidence>
<evidence type="ECO:0000313" key="6">
    <source>
        <dbReference type="Proteomes" id="UP000001880"/>
    </source>
</evidence>
<dbReference type="GO" id="GO:0043565">
    <property type="term" value="F:sequence-specific DNA binding"/>
    <property type="evidence" value="ECO:0007669"/>
    <property type="project" value="InterPro"/>
</dbReference>
<dbReference type="InterPro" id="IPR046532">
    <property type="entry name" value="DUF6597"/>
</dbReference>
<reference evidence="5 6" key="1">
    <citation type="journal article" date="2010" name="Stand. Genomic Sci.">
        <title>Complete genome sequence of Haliangium ochraceum type strain (SMP-2).</title>
        <authorList>
            <consortium name="US DOE Joint Genome Institute (JGI-PGF)"/>
            <person name="Ivanova N."/>
            <person name="Daum C."/>
            <person name="Lang E."/>
            <person name="Abt B."/>
            <person name="Kopitz M."/>
            <person name="Saunders E."/>
            <person name="Lapidus A."/>
            <person name="Lucas S."/>
            <person name="Glavina Del Rio T."/>
            <person name="Nolan M."/>
            <person name="Tice H."/>
            <person name="Copeland A."/>
            <person name="Cheng J.F."/>
            <person name="Chen F."/>
            <person name="Bruce D."/>
            <person name="Goodwin L."/>
            <person name="Pitluck S."/>
            <person name="Mavromatis K."/>
            <person name="Pati A."/>
            <person name="Mikhailova N."/>
            <person name="Chen A."/>
            <person name="Palaniappan K."/>
            <person name="Land M."/>
            <person name="Hauser L."/>
            <person name="Chang Y.J."/>
            <person name="Jeffries C.D."/>
            <person name="Detter J.C."/>
            <person name="Brettin T."/>
            <person name="Rohde M."/>
            <person name="Goker M."/>
            <person name="Bristow J."/>
            <person name="Markowitz V."/>
            <person name="Eisen J.A."/>
            <person name="Hugenholtz P."/>
            <person name="Kyrpides N.C."/>
            <person name="Klenk H.P."/>
        </authorList>
    </citation>
    <scope>NUCLEOTIDE SEQUENCE [LARGE SCALE GENOMIC DNA]</scope>
    <source>
        <strain evidence="6">DSM 14365 / CIP 107738 / JCM 11303 / AJ 13395 / SMP-2</strain>
    </source>
</reference>
<sequence length="267" mass="28938">MGYREYLPHPALRPFVDRLWSSSSAPRLGARAPQADGGSAPTNALRRVLPDGCIDLIVDLERAELRAVGAMSTALVLRPAPDERIAAVRFRPGGATPFLRIAAGALSDRAATPEELGLEWLARARGWHALDLVHAVEHLQTLLLSRLAVTAPPHPAVVHAARALLAPAPPRIAALERELGWSRQHLARLFQGHVGLRPKQFARVARMQRAVVLLQRRDGPALAEIALRLGYADQAHMHRDLRQLVGLSPAAVRAAPGSISPITSLLR</sequence>
<dbReference type="Gene3D" id="1.10.10.60">
    <property type="entry name" value="Homeodomain-like"/>
    <property type="match status" value="1"/>
</dbReference>
<dbReference type="Pfam" id="PF20240">
    <property type="entry name" value="DUF6597"/>
    <property type="match status" value="1"/>
</dbReference>
<feature type="domain" description="HTH araC/xylS-type" evidence="4">
    <location>
        <begin position="155"/>
        <end position="255"/>
    </location>
</feature>
<dbReference type="RefSeq" id="WP_012829411.1">
    <property type="nucleotide sequence ID" value="NC_013440.1"/>
</dbReference>
<accession>D0LMA7</accession>
<dbReference type="EMBL" id="CP001804">
    <property type="protein sequence ID" value="ACY16813.1"/>
    <property type="molecule type" value="Genomic_DNA"/>
</dbReference>
<dbReference type="STRING" id="502025.Hoch_4318"/>
<dbReference type="InterPro" id="IPR018060">
    <property type="entry name" value="HTH_AraC"/>
</dbReference>
<dbReference type="GO" id="GO:0003700">
    <property type="term" value="F:DNA-binding transcription factor activity"/>
    <property type="evidence" value="ECO:0007669"/>
    <property type="project" value="InterPro"/>
</dbReference>
<dbReference type="PROSITE" id="PS01124">
    <property type="entry name" value="HTH_ARAC_FAMILY_2"/>
    <property type="match status" value="1"/>
</dbReference>
<evidence type="ECO:0000256" key="1">
    <source>
        <dbReference type="ARBA" id="ARBA00023015"/>
    </source>
</evidence>
<dbReference type="SUPFAM" id="SSF46689">
    <property type="entry name" value="Homeodomain-like"/>
    <property type="match status" value="1"/>
</dbReference>
<dbReference type="InterPro" id="IPR050204">
    <property type="entry name" value="AraC_XylS_family_regulators"/>
</dbReference>
<evidence type="ECO:0000259" key="4">
    <source>
        <dbReference type="PROSITE" id="PS01124"/>
    </source>
</evidence>
<dbReference type="PANTHER" id="PTHR46796:SF15">
    <property type="entry name" value="BLL1074 PROTEIN"/>
    <property type="match status" value="1"/>
</dbReference>
<proteinExistence type="predicted"/>
<dbReference type="KEGG" id="hoh:Hoch_4318"/>
<keyword evidence="1" id="KW-0805">Transcription regulation</keyword>
<dbReference type="Proteomes" id="UP000001880">
    <property type="component" value="Chromosome"/>
</dbReference>
<dbReference type="InterPro" id="IPR009057">
    <property type="entry name" value="Homeodomain-like_sf"/>
</dbReference>
<dbReference type="OrthoDB" id="112032at2"/>
<keyword evidence="2" id="KW-0238">DNA-binding</keyword>
<keyword evidence="6" id="KW-1185">Reference proteome</keyword>